<dbReference type="EMBL" id="MCGO01000076">
    <property type="protein sequence ID" value="ORY31545.1"/>
    <property type="molecule type" value="Genomic_DNA"/>
</dbReference>
<dbReference type="Proteomes" id="UP000193642">
    <property type="component" value="Unassembled WGS sequence"/>
</dbReference>
<dbReference type="AlphaFoldDB" id="A0A1Y2BBS9"/>
<keyword evidence="3" id="KW-1185">Reference proteome</keyword>
<evidence type="ECO:0000313" key="2">
    <source>
        <dbReference type="EMBL" id="ORY31545.1"/>
    </source>
</evidence>
<dbReference type="Gene3D" id="3.90.550.10">
    <property type="entry name" value="Spore Coat Polysaccharide Biosynthesis Protein SpsA, Chain A"/>
    <property type="match status" value="1"/>
</dbReference>
<dbReference type="InterPro" id="IPR029044">
    <property type="entry name" value="Nucleotide-diphossugar_trans"/>
</dbReference>
<proteinExistence type="predicted"/>
<organism evidence="2 3">
    <name type="scientific">Rhizoclosmatium globosum</name>
    <dbReference type="NCBI Taxonomy" id="329046"/>
    <lineage>
        <taxon>Eukaryota</taxon>
        <taxon>Fungi</taxon>
        <taxon>Fungi incertae sedis</taxon>
        <taxon>Chytridiomycota</taxon>
        <taxon>Chytridiomycota incertae sedis</taxon>
        <taxon>Chytridiomycetes</taxon>
        <taxon>Chytridiales</taxon>
        <taxon>Chytriomycetaceae</taxon>
        <taxon>Rhizoclosmatium</taxon>
    </lineage>
</organism>
<name>A0A1Y2BBS9_9FUNG</name>
<evidence type="ECO:0000256" key="1">
    <source>
        <dbReference type="SAM" id="SignalP"/>
    </source>
</evidence>
<sequence>MTKLISFTALVVLTLLALLGLTLIWESKGSASVNRIPVKIKRTTCFALIDSRIKEPQLEIVNFNATHQITNFIAQELDKPSSEQSITQYWTLQLLLVKHYAIKHGYKVFVSTGKAYDAKRKELGQNDNWGRLHFLDDIMNNRNATSECEWFAYFDSDAYPWLKAHTTSLEDYFSTQRLAVESYNYKERELQFNRTGKYDPWHRQNESFIIGLNWEPKRPATWPVKVVSIKDKLDYICSGIFFVRNNSIGKQLIRDWLYGAEDYSSVEREIHSLAGHKEFAWDQWAFNYGVYQRYFNVTNCTRLKTFISGLKEAFDMFGANTTRIVHQ</sequence>
<comment type="caution">
    <text evidence="2">The sequence shown here is derived from an EMBL/GenBank/DDBJ whole genome shotgun (WGS) entry which is preliminary data.</text>
</comment>
<reference evidence="2 3" key="1">
    <citation type="submission" date="2016-07" db="EMBL/GenBank/DDBJ databases">
        <title>Pervasive Adenine N6-methylation of Active Genes in Fungi.</title>
        <authorList>
            <consortium name="DOE Joint Genome Institute"/>
            <person name="Mondo S.J."/>
            <person name="Dannebaum R.O."/>
            <person name="Kuo R.C."/>
            <person name="Labutti K."/>
            <person name="Haridas S."/>
            <person name="Kuo A."/>
            <person name="Salamov A."/>
            <person name="Ahrendt S.R."/>
            <person name="Lipzen A."/>
            <person name="Sullivan W."/>
            <person name="Andreopoulos W.B."/>
            <person name="Clum A."/>
            <person name="Lindquist E."/>
            <person name="Daum C."/>
            <person name="Ramamoorthy G.K."/>
            <person name="Gryganskyi A."/>
            <person name="Culley D."/>
            <person name="Magnuson J.K."/>
            <person name="James T.Y."/>
            <person name="O'Malley M.A."/>
            <person name="Stajich J.E."/>
            <person name="Spatafora J.W."/>
            <person name="Visel A."/>
            <person name="Grigoriev I.V."/>
        </authorList>
    </citation>
    <scope>NUCLEOTIDE SEQUENCE [LARGE SCALE GENOMIC DNA]</scope>
    <source>
        <strain evidence="2 3">JEL800</strain>
    </source>
</reference>
<keyword evidence="1" id="KW-0732">Signal</keyword>
<feature type="chain" id="PRO_5012666171" description="Nucleotide-diphospho-sugar transferase" evidence="1">
    <location>
        <begin position="25"/>
        <end position="327"/>
    </location>
</feature>
<dbReference type="OrthoDB" id="10307327at2759"/>
<accession>A0A1Y2BBS9</accession>
<protein>
    <recommendedName>
        <fullName evidence="4">Nucleotide-diphospho-sugar transferase</fullName>
    </recommendedName>
</protein>
<evidence type="ECO:0008006" key="4">
    <source>
        <dbReference type="Google" id="ProtNLM"/>
    </source>
</evidence>
<evidence type="ECO:0000313" key="3">
    <source>
        <dbReference type="Proteomes" id="UP000193642"/>
    </source>
</evidence>
<feature type="signal peptide" evidence="1">
    <location>
        <begin position="1"/>
        <end position="24"/>
    </location>
</feature>
<gene>
    <name evidence="2" type="ORF">BCR33DRAFT_544564</name>
</gene>